<evidence type="ECO:0000256" key="2">
    <source>
        <dbReference type="ARBA" id="ARBA00007656"/>
    </source>
</evidence>
<keyword evidence="8 11" id="KW-0413">Isomerase</keyword>
<evidence type="ECO:0000256" key="6">
    <source>
        <dbReference type="ARBA" id="ARBA00030642"/>
    </source>
</evidence>
<evidence type="ECO:0000256" key="5">
    <source>
        <dbReference type="ARBA" id="ARBA00023110"/>
    </source>
</evidence>
<evidence type="ECO:0000256" key="4">
    <source>
        <dbReference type="ARBA" id="ARBA00018370"/>
    </source>
</evidence>
<gene>
    <name evidence="11" type="ORF">C5F46_06325</name>
</gene>
<keyword evidence="5 8" id="KW-0697">Rotamase</keyword>
<feature type="domain" description="PpiC" evidence="10">
    <location>
        <begin position="134"/>
        <end position="223"/>
    </location>
</feature>
<evidence type="ECO:0000256" key="7">
    <source>
        <dbReference type="ARBA" id="ARBA00031484"/>
    </source>
</evidence>
<evidence type="ECO:0000313" key="11">
    <source>
        <dbReference type="EMBL" id="PTE17992.1"/>
    </source>
</evidence>
<dbReference type="InterPro" id="IPR027304">
    <property type="entry name" value="Trigger_fact/SurA_dom_sf"/>
</dbReference>
<feature type="signal peptide" evidence="9">
    <location>
        <begin position="1"/>
        <end position="23"/>
    </location>
</feature>
<accession>A0A2T4JJD5</accession>
<dbReference type="RefSeq" id="WP_107324521.1">
    <property type="nucleotide sequence ID" value="NZ_NHSP01000078.1"/>
</dbReference>
<organism evidence="11 12">
    <name type="scientific">Phaeovulum veldkampii DSM 11550</name>
    <dbReference type="NCBI Taxonomy" id="1185920"/>
    <lineage>
        <taxon>Bacteria</taxon>
        <taxon>Pseudomonadati</taxon>
        <taxon>Pseudomonadota</taxon>
        <taxon>Alphaproteobacteria</taxon>
        <taxon>Rhodobacterales</taxon>
        <taxon>Paracoccaceae</taxon>
        <taxon>Phaeovulum</taxon>
    </lineage>
</organism>
<evidence type="ECO:0000256" key="3">
    <source>
        <dbReference type="ARBA" id="ARBA00013194"/>
    </source>
</evidence>
<proteinExistence type="inferred from homology"/>
<dbReference type="Proteomes" id="UP000241899">
    <property type="component" value="Unassembled WGS sequence"/>
</dbReference>
<dbReference type="AlphaFoldDB" id="A0A2T4JJD5"/>
<sequence length="281" mass="30083">MSIGVKFLAASALALALSAPVRAADLTADTVVANVNGQSITLAHMIALRDSLPADYQALPDDVLFNGILDQLIQQTALAQIGAEKMTRRDEAMLEVDRRAYLASAVLDQTADTAVTEEGVRAAYDARFAKAEPTREYNASHILVETEEEAKAIKAELDGGADFAEIARTKSTGPSGPNDGELGWFPLEAMVKPFGDAVAALKPAEISVPVQSEFGWHIIRLNDTRLAEAPKLDDVRAELEGDLRAKAVEARLDEVVQAAKVERRAEGIDPAVLKNAALLDN</sequence>
<dbReference type="OrthoDB" id="14196at2"/>
<dbReference type="InterPro" id="IPR000297">
    <property type="entry name" value="PPIase_PpiC"/>
</dbReference>
<comment type="caution">
    <text evidence="11">The sequence shown here is derived from an EMBL/GenBank/DDBJ whole genome shotgun (WGS) entry which is preliminary data.</text>
</comment>
<dbReference type="SUPFAM" id="SSF54534">
    <property type="entry name" value="FKBP-like"/>
    <property type="match status" value="1"/>
</dbReference>
<dbReference type="GO" id="GO:0003755">
    <property type="term" value="F:peptidyl-prolyl cis-trans isomerase activity"/>
    <property type="evidence" value="ECO:0007669"/>
    <property type="project" value="UniProtKB-KW"/>
</dbReference>
<evidence type="ECO:0000256" key="1">
    <source>
        <dbReference type="ARBA" id="ARBA00000971"/>
    </source>
</evidence>
<reference evidence="11 12" key="1">
    <citation type="submission" date="2018-03" db="EMBL/GenBank/DDBJ databases">
        <title>Rhodobacter veldkampii.</title>
        <authorList>
            <person name="Meyer T.E."/>
            <person name="Miller S."/>
            <person name="Lodha T."/>
            <person name="Gandham S."/>
            <person name="Chintalapati S."/>
            <person name="Chintalapati V.R."/>
        </authorList>
    </citation>
    <scope>NUCLEOTIDE SEQUENCE [LARGE SCALE GENOMIC DNA]</scope>
    <source>
        <strain evidence="11 12">DSM 11550</strain>
    </source>
</reference>
<evidence type="ECO:0000313" key="12">
    <source>
        <dbReference type="Proteomes" id="UP000241899"/>
    </source>
</evidence>
<dbReference type="PROSITE" id="PS50198">
    <property type="entry name" value="PPIC_PPIASE_2"/>
    <property type="match status" value="1"/>
</dbReference>
<protein>
    <recommendedName>
        <fullName evidence="4">Parvulin-like PPIase</fullName>
        <ecNumber evidence="3">5.2.1.8</ecNumber>
    </recommendedName>
    <alternativeName>
        <fullName evidence="6">Peptidyl-prolyl cis-trans isomerase plp</fullName>
    </alternativeName>
    <alternativeName>
        <fullName evidence="7">Rotamase plp</fullName>
    </alternativeName>
</protein>
<dbReference type="SUPFAM" id="SSF109998">
    <property type="entry name" value="Triger factor/SurA peptide-binding domain-like"/>
    <property type="match status" value="1"/>
</dbReference>
<dbReference type="Gene3D" id="3.10.50.40">
    <property type="match status" value="1"/>
</dbReference>
<name>A0A2T4JJD5_9RHOB</name>
<evidence type="ECO:0000259" key="10">
    <source>
        <dbReference type="PROSITE" id="PS50198"/>
    </source>
</evidence>
<dbReference type="EMBL" id="PZKF01000011">
    <property type="protein sequence ID" value="PTE17992.1"/>
    <property type="molecule type" value="Genomic_DNA"/>
</dbReference>
<comment type="catalytic activity">
    <reaction evidence="1">
        <text>[protein]-peptidylproline (omega=180) = [protein]-peptidylproline (omega=0)</text>
        <dbReference type="Rhea" id="RHEA:16237"/>
        <dbReference type="Rhea" id="RHEA-COMP:10747"/>
        <dbReference type="Rhea" id="RHEA-COMP:10748"/>
        <dbReference type="ChEBI" id="CHEBI:83833"/>
        <dbReference type="ChEBI" id="CHEBI:83834"/>
        <dbReference type="EC" id="5.2.1.8"/>
    </reaction>
</comment>
<feature type="chain" id="PRO_5015773305" description="Parvulin-like PPIase" evidence="9">
    <location>
        <begin position="24"/>
        <end position="281"/>
    </location>
</feature>
<keyword evidence="9" id="KW-0732">Signal</keyword>
<dbReference type="EC" id="5.2.1.8" evidence="3"/>
<dbReference type="PANTHER" id="PTHR47245">
    <property type="entry name" value="PEPTIDYLPROLYL ISOMERASE"/>
    <property type="match status" value="1"/>
</dbReference>
<evidence type="ECO:0000256" key="8">
    <source>
        <dbReference type="PROSITE-ProRule" id="PRU00278"/>
    </source>
</evidence>
<comment type="similarity">
    <text evidence="2">Belongs to the PpiC/parvulin rotamase family.</text>
</comment>
<keyword evidence="12" id="KW-1185">Reference proteome</keyword>
<dbReference type="InterPro" id="IPR050245">
    <property type="entry name" value="PrsA_foldase"/>
</dbReference>
<dbReference type="InterPro" id="IPR046357">
    <property type="entry name" value="PPIase_dom_sf"/>
</dbReference>
<dbReference type="Pfam" id="PF00639">
    <property type="entry name" value="Rotamase"/>
    <property type="match status" value="1"/>
</dbReference>
<evidence type="ECO:0000256" key="9">
    <source>
        <dbReference type="SAM" id="SignalP"/>
    </source>
</evidence>
<dbReference type="PANTHER" id="PTHR47245:SF2">
    <property type="entry name" value="PEPTIDYL-PROLYL CIS-TRANS ISOMERASE HP_0175-RELATED"/>
    <property type="match status" value="1"/>
</dbReference>